<dbReference type="InterPro" id="IPR007627">
    <property type="entry name" value="RNA_pol_sigma70_r2"/>
</dbReference>
<dbReference type="SUPFAM" id="SSF88659">
    <property type="entry name" value="Sigma3 and sigma4 domains of RNA polymerase sigma factors"/>
    <property type="match status" value="1"/>
</dbReference>
<accession>A0ABV6YIR5</accession>
<dbReference type="Gene3D" id="1.10.1740.10">
    <property type="match status" value="1"/>
</dbReference>
<evidence type="ECO:0000256" key="5">
    <source>
        <dbReference type="ARBA" id="ARBA00023163"/>
    </source>
</evidence>
<dbReference type="Gene3D" id="1.10.10.10">
    <property type="entry name" value="Winged helix-like DNA-binding domain superfamily/Winged helix DNA-binding domain"/>
    <property type="match status" value="1"/>
</dbReference>
<proteinExistence type="inferred from homology"/>
<evidence type="ECO:0000256" key="3">
    <source>
        <dbReference type="ARBA" id="ARBA00023082"/>
    </source>
</evidence>
<dbReference type="EMBL" id="JBHPKH010000003">
    <property type="protein sequence ID" value="MFC1572074.1"/>
    <property type="molecule type" value="Genomic_DNA"/>
</dbReference>
<gene>
    <name evidence="7" type="ORF">ACFL6M_00590</name>
</gene>
<name>A0ABV6YIR5_UNCEI</name>
<keyword evidence="2" id="KW-0805">Transcription regulation</keyword>
<keyword evidence="4" id="KW-0238">DNA-binding</keyword>
<dbReference type="InterPro" id="IPR014284">
    <property type="entry name" value="RNA_pol_sigma-70_dom"/>
</dbReference>
<evidence type="ECO:0000256" key="1">
    <source>
        <dbReference type="ARBA" id="ARBA00010641"/>
    </source>
</evidence>
<dbReference type="InterPro" id="IPR013324">
    <property type="entry name" value="RNA_pol_sigma_r3/r4-like"/>
</dbReference>
<dbReference type="Proteomes" id="UP001593833">
    <property type="component" value="Unassembled WGS sequence"/>
</dbReference>
<evidence type="ECO:0000256" key="4">
    <source>
        <dbReference type="ARBA" id="ARBA00023125"/>
    </source>
</evidence>
<evidence type="ECO:0000313" key="7">
    <source>
        <dbReference type="EMBL" id="MFC1572074.1"/>
    </source>
</evidence>
<comment type="similarity">
    <text evidence="1">Belongs to the sigma-70 factor family. ECF subfamily.</text>
</comment>
<reference evidence="7 8" key="1">
    <citation type="submission" date="2024-09" db="EMBL/GenBank/DDBJ databases">
        <authorList>
            <person name="D'Angelo T."/>
        </authorList>
    </citation>
    <scope>NUCLEOTIDE SEQUENCE [LARGE SCALE GENOMIC DNA]</scope>
    <source>
        <strain evidence="7">SAG AM-320-E07</strain>
    </source>
</reference>
<evidence type="ECO:0000256" key="2">
    <source>
        <dbReference type="ARBA" id="ARBA00023015"/>
    </source>
</evidence>
<protein>
    <submittedName>
        <fullName evidence="7">RNA polymerase sigma factor</fullName>
    </submittedName>
</protein>
<evidence type="ECO:0000313" key="8">
    <source>
        <dbReference type="Proteomes" id="UP001593833"/>
    </source>
</evidence>
<dbReference type="SUPFAM" id="SSF88946">
    <property type="entry name" value="Sigma2 domain of RNA polymerase sigma factors"/>
    <property type="match status" value="1"/>
</dbReference>
<dbReference type="Pfam" id="PF04542">
    <property type="entry name" value="Sigma70_r2"/>
    <property type="match status" value="1"/>
</dbReference>
<keyword evidence="3" id="KW-0731">Sigma factor</keyword>
<dbReference type="InterPro" id="IPR039425">
    <property type="entry name" value="RNA_pol_sigma-70-like"/>
</dbReference>
<dbReference type="InterPro" id="IPR036388">
    <property type="entry name" value="WH-like_DNA-bd_sf"/>
</dbReference>
<dbReference type="PANTHER" id="PTHR43133:SF8">
    <property type="entry name" value="RNA POLYMERASE SIGMA FACTOR HI_1459-RELATED"/>
    <property type="match status" value="1"/>
</dbReference>
<keyword evidence="5" id="KW-0804">Transcription</keyword>
<evidence type="ECO:0000259" key="6">
    <source>
        <dbReference type="Pfam" id="PF04542"/>
    </source>
</evidence>
<organism evidence="7 8">
    <name type="scientific">Eiseniibacteriota bacterium</name>
    <dbReference type="NCBI Taxonomy" id="2212470"/>
    <lineage>
        <taxon>Bacteria</taxon>
        <taxon>Candidatus Eiseniibacteriota</taxon>
    </lineage>
</organism>
<dbReference type="NCBIfam" id="TIGR02937">
    <property type="entry name" value="sigma70-ECF"/>
    <property type="match status" value="1"/>
</dbReference>
<feature type="domain" description="RNA polymerase sigma-70 region 2" evidence="6">
    <location>
        <begin position="39"/>
        <end position="107"/>
    </location>
</feature>
<comment type="caution">
    <text evidence="7">The sequence shown here is derived from an EMBL/GenBank/DDBJ whole genome shotgun (WGS) entry which is preliminary data.</text>
</comment>
<sequence length="198" mass="22294">MSEESHKSGSGQQFEAERTINLVHRAKEGDPAALDLLCRRYLPRMQRWATGRLPGYARDLLATDDLVQDALFQAIRKIGGFRSEHEGAFQVYLRQILLNRIRDQIRRPHILDTLDRAPEQPEQRASPVEDLIGKQALDRYETALARLRPEDREAVVARLEMAGTYEELAGVLGKPSADAARMAVGRALTRLAKEMGHG</sequence>
<dbReference type="InterPro" id="IPR013325">
    <property type="entry name" value="RNA_pol_sigma_r2"/>
</dbReference>
<keyword evidence="8" id="KW-1185">Reference proteome</keyword>
<dbReference type="PANTHER" id="PTHR43133">
    <property type="entry name" value="RNA POLYMERASE ECF-TYPE SIGMA FACTO"/>
    <property type="match status" value="1"/>
</dbReference>